<name>A0A0A9D0U2_ARUDO</name>
<dbReference type="GO" id="GO:0008168">
    <property type="term" value="F:methyltransferase activity"/>
    <property type="evidence" value="ECO:0007669"/>
    <property type="project" value="UniProtKB-KW"/>
</dbReference>
<feature type="region of interest" description="Disordered" evidence="4">
    <location>
        <begin position="1"/>
        <end position="26"/>
    </location>
</feature>
<evidence type="ECO:0000256" key="3">
    <source>
        <dbReference type="ARBA" id="ARBA00022691"/>
    </source>
</evidence>
<reference evidence="5" key="1">
    <citation type="submission" date="2014-09" db="EMBL/GenBank/DDBJ databases">
        <authorList>
            <person name="Magalhaes I.L.F."/>
            <person name="Oliveira U."/>
            <person name="Santos F.R."/>
            <person name="Vidigal T.H.D.A."/>
            <person name="Brescovit A.D."/>
            <person name="Santos A.J."/>
        </authorList>
    </citation>
    <scope>NUCLEOTIDE SEQUENCE</scope>
    <source>
        <tissue evidence="5">Shoot tissue taken approximately 20 cm above the soil surface</tissue>
    </source>
</reference>
<keyword evidence="2" id="KW-0808">Transferase</keyword>
<dbReference type="EMBL" id="GBRH01220533">
    <property type="protein sequence ID" value="JAD77362.1"/>
    <property type="molecule type" value="Transcribed_RNA"/>
</dbReference>
<evidence type="ECO:0000313" key="5">
    <source>
        <dbReference type="EMBL" id="JAD77362.1"/>
    </source>
</evidence>
<accession>A0A0A9D0U2</accession>
<evidence type="ECO:0000256" key="1">
    <source>
        <dbReference type="ARBA" id="ARBA00022603"/>
    </source>
</evidence>
<evidence type="ECO:0000256" key="2">
    <source>
        <dbReference type="ARBA" id="ARBA00022679"/>
    </source>
</evidence>
<sequence length="73" mass="8067">MRLLWEPSTGFRPEMSSRRKTPKANTSVFSSTMPCVKYSGARHPNVPSMGAMAWCVHSDGSHRARPKSEICGS</sequence>
<dbReference type="InterPro" id="IPR018117">
    <property type="entry name" value="C5_DNA_meth_AS"/>
</dbReference>
<dbReference type="AlphaFoldDB" id="A0A0A9D0U2"/>
<keyword evidence="1" id="KW-0489">Methyltransferase</keyword>
<protein>
    <submittedName>
        <fullName evidence="5">Uncharacterized protein</fullName>
    </submittedName>
</protein>
<organism evidence="5">
    <name type="scientific">Arundo donax</name>
    <name type="common">Giant reed</name>
    <name type="synonym">Donax arundinaceus</name>
    <dbReference type="NCBI Taxonomy" id="35708"/>
    <lineage>
        <taxon>Eukaryota</taxon>
        <taxon>Viridiplantae</taxon>
        <taxon>Streptophyta</taxon>
        <taxon>Embryophyta</taxon>
        <taxon>Tracheophyta</taxon>
        <taxon>Spermatophyta</taxon>
        <taxon>Magnoliopsida</taxon>
        <taxon>Liliopsida</taxon>
        <taxon>Poales</taxon>
        <taxon>Poaceae</taxon>
        <taxon>PACMAD clade</taxon>
        <taxon>Arundinoideae</taxon>
        <taxon>Arundineae</taxon>
        <taxon>Arundo</taxon>
    </lineage>
</organism>
<evidence type="ECO:0000256" key="4">
    <source>
        <dbReference type="SAM" id="MobiDB-lite"/>
    </source>
</evidence>
<reference evidence="5" key="2">
    <citation type="journal article" date="2015" name="Data Brief">
        <title>Shoot transcriptome of the giant reed, Arundo donax.</title>
        <authorList>
            <person name="Barrero R.A."/>
            <person name="Guerrero F.D."/>
            <person name="Moolhuijzen P."/>
            <person name="Goolsby J.A."/>
            <person name="Tidwell J."/>
            <person name="Bellgard S.E."/>
            <person name="Bellgard M.I."/>
        </authorList>
    </citation>
    <scope>NUCLEOTIDE SEQUENCE</scope>
    <source>
        <tissue evidence="5">Shoot tissue taken approximately 20 cm above the soil surface</tissue>
    </source>
</reference>
<dbReference type="GO" id="GO:0032259">
    <property type="term" value="P:methylation"/>
    <property type="evidence" value="ECO:0007669"/>
    <property type="project" value="UniProtKB-KW"/>
</dbReference>
<dbReference type="PROSITE" id="PS00094">
    <property type="entry name" value="C5_MTASE_1"/>
    <property type="match status" value="1"/>
</dbReference>
<keyword evidence="3" id="KW-0949">S-adenosyl-L-methionine</keyword>
<proteinExistence type="predicted"/>